<keyword evidence="2" id="KW-1185">Reference proteome</keyword>
<name>A0AAN6C8Y0_FUSAU</name>
<proteinExistence type="predicted"/>
<accession>A0AAN6C8Y0</accession>
<gene>
    <name evidence="1" type="ORF">FAUST_1435</name>
</gene>
<organism evidence="1 2">
    <name type="scientific">Fusarium austroamericanum</name>
    <dbReference type="NCBI Taxonomy" id="282268"/>
    <lineage>
        <taxon>Eukaryota</taxon>
        <taxon>Fungi</taxon>
        <taxon>Dikarya</taxon>
        <taxon>Ascomycota</taxon>
        <taxon>Pezizomycotina</taxon>
        <taxon>Sordariomycetes</taxon>
        <taxon>Hypocreomycetidae</taxon>
        <taxon>Hypocreales</taxon>
        <taxon>Nectriaceae</taxon>
        <taxon>Fusarium</taxon>
    </lineage>
</organism>
<evidence type="ECO:0000313" key="1">
    <source>
        <dbReference type="EMBL" id="KAF5246318.1"/>
    </source>
</evidence>
<reference evidence="1 2" key="1">
    <citation type="submission" date="2020-02" db="EMBL/GenBank/DDBJ databases">
        <title>Identification and distribution of gene clusters putatively required for synthesis of sphingolipid metabolism inhibitors in phylogenetically diverse species of the filamentous fungus Fusarium.</title>
        <authorList>
            <person name="Kim H.-S."/>
            <person name="Busman M."/>
            <person name="Brown D.W."/>
            <person name="Divon H."/>
            <person name="Uhlig S."/>
            <person name="Proctor R.H."/>
        </authorList>
    </citation>
    <scope>NUCLEOTIDE SEQUENCE [LARGE SCALE GENOMIC DNA]</scope>
    <source>
        <strain evidence="1 2">NRRL 2903</strain>
    </source>
</reference>
<dbReference type="EMBL" id="JAAMOD010000030">
    <property type="protein sequence ID" value="KAF5246318.1"/>
    <property type="molecule type" value="Genomic_DNA"/>
</dbReference>
<comment type="caution">
    <text evidence="1">The sequence shown here is derived from an EMBL/GenBank/DDBJ whole genome shotgun (WGS) entry which is preliminary data.</text>
</comment>
<dbReference type="AlphaFoldDB" id="A0AAN6C8Y0"/>
<sequence length="182" mass="20005">MLVIRCSIDVSLATVQFQVTGPNKTMEAMADKKIAHENDKSPALINPTGGSIAAAWVDSFVPILSGNVNKIKMPEEELETSQNILEGDYNKAAPVLSLDVGITMVTLQDPDKDYELNQGTPVYQGEHDDAESANLCQYHTYKVEANDYQTVEVRFPRGQTLVQCDDAPASVVDRFQVKKDGE</sequence>
<evidence type="ECO:0000313" key="2">
    <source>
        <dbReference type="Proteomes" id="UP000537989"/>
    </source>
</evidence>
<dbReference type="Proteomes" id="UP000537989">
    <property type="component" value="Unassembled WGS sequence"/>
</dbReference>
<protein>
    <submittedName>
        <fullName evidence="1">Uncharacterized protein</fullName>
    </submittedName>
</protein>